<reference evidence="2" key="1">
    <citation type="journal article" date="2019" name="Int. J. Syst. Evol. Microbiol.">
        <title>The Global Catalogue of Microorganisms (GCM) 10K type strain sequencing project: providing services to taxonomists for standard genome sequencing and annotation.</title>
        <authorList>
            <consortium name="The Broad Institute Genomics Platform"/>
            <consortium name="The Broad Institute Genome Sequencing Center for Infectious Disease"/>
            <person name="Wu L."/>
            <person name="Ma J."/>
        </authorList>
    </citation>
    <scope>NUCLEOTIDE SEQUENCE [LARGE SCALE GENOMIC DNA]</scope>
    <source>
        <strain evidence="2">JCM 6307</strain>
    </source>
</reference>
<keyword evidence="2" id="KW-1185">Reference proteome</keyword>
<proteinExistence type="predicted"/>
<dbReference type="InterPro" id="IPR015947">
    <property type="entry name" value="PUA-like_sf"/>
</dbReference>
<dbReference type="EMBL" id="BAAATA010000048">
    <property type="protein sequence ID" value="GAA2509367.1"/>
    <property type="molecule type" value="Genomic_DNA"/>
</dbReference>
<dbReference type="Gene3D" id="2.30.130.30">
    <property type="entry name" value="Hypothetical protein"/>
    <property type="match status" value="1"/>
</dbReference>
<organism evidence="1 2">
    <name type="scientific">Streptomyces thermolineatus</name>
    <dbReference type="NCBI Taxonomy" id="44033"/>
    <lineage>
        <taxon>Bacteria</taxon>
        <taxon>Bacillati</taxon>
        <taxon>Actinomycetota</taxon>
        <taxon>Actinomycetes</taxon>
        <taxon>Kitasatosporales</taxon>
        <taxon>Streptomycetaceae</taxon>
        <taxon>Streptomyces</taxon>
    </lineage>
</organism>
<protein>
    <recommendedName>
        <fullName evidence="3">ASCH domain-containing protein</fullName>
    </recommendedName>
</protein>
<evidence type="ECO:0008006" key="3">
    <source>
        <dbReference type="Google" id="ProtNLM"/>
    </source>
</evidence>
<sequence length="146" mass="15725">MRTTGCPATTGRPLPEVRALTIRQPWADAITHSTKRTENRTRPTSCRGLVLLHAGLQTDPTALLPERATTRPGVRGAVIGTARITDCHRATDGCCAPWGFPDAWHWQLADVHALADPVPCRGALGLWRPGDAVLTAVLAQLPVEAR</sequence>
<dbReference type="SUPFAM" id="SSF88697">
    <property type="entry name" value="PUA domain-like"/>
    <property type="match status" value="1"/>
</dbReference>
<evidence type="ECO:0000313" key="1">
    <source>
        <dbReference type="EMBL" id="GAA2509367.1"/>
    </source>
</evidence>
<gene>
    <name evidence="1" type="ORF">GCM10010406_52270</name>
</gene>
<comment type="caution">
    <text evidence="1">The sequence shown here is derived from an EMBL/GenBank/DDBJ whole genome shotgun (WGS) entry which is preliminary data.</text>
</comment>
<dbReference type="Proteomes" id="UP001501358">
    <property type="component" value="Unassembled WGS sequence"/>
</dbReference>
<accession>A0ABP6A935</accession>
<dbReference type="RefSeq" id="WP_344385892.1">
    <property type="nucleotide sequence ID" value="NZ_BAAATA010000048.1"/>
</dbReference>
<evidence type="ECO:0000313" key="2">
    <source>
        <dbReference type="Proteomes" id="UP001501358"/>
    </source>
</evidence>
<name>A0ABP6A935_9ACTN</name>